<accession>A0AAV1AJS5</accession>
<gene>
    <name evidence="1" type="ORF">VFH_IV101320</name>
</gene>
<protein>
    <submittedName>
        <fullName evidence="1">Uncharacterized protein</fullName>
    </submittedName>
</protein>
<evidence type="ECO:0000313" key="1">
    <source>
        <dbReference type="EMBL" id="CAI8608762.1"/>
    </source>
</evidence>
<name>A0AAV1AJS5_VICFA</name>
<dbReference type="AlphaFoldDB" id="A0AAV1AJS5"/>
<dbReference type="EMBL" id="OX451739">
    <property type="protein sequence ID" value="CAI8608762.1"/>
    <property type="molecule type" value="Genomic_DNA"/>
</dbReference>
<proteinExistence type="predicted"/>
<organism evidence="1 2">
    <name type="scientific">Vicia faba</name>
    <name type="common">Broad bean</name>
    <name type="synonym">Faba vulgaris</name>
    <dbReference type="NCBI Taxonomy" id="3906"/>
    <lineage>
        <taxon>Eukaryota</taxon>
        <taxon>Viridiplantae</taxon>
        <taxon>Streptophyta</taxon>
        <taxon>Embryophyta</taxon>
        <taxon>Tracheophyta</taxon>
        <taxon>Spermatophyta</taxon>
        <taxon>Magnoliopsida</taxon>
        <taxon>eudicotyledons</taxon>
        <taxon>Gunneridae</taxon>
        <taxon>Pentapetalae</taxon>
        <taxon>rosids</taxon>
        <taxon>fabids</taxon>
        <taxon>Fabales</taxon>
        <taxon>Fabaceae</taxon>
        <taxon>Papilionoideae</taxon>
        <taxon>50 kb inversion clade</taxon>
        <taxon>NPAAA clade</taxon>
        <taxon>Hologalegina</taxon>
        <taxon>IRL clade</taxon>
        <taxon>Fabeae</taxon>
        <taxon>Vicia</taxon>
    </lineage>
</organism>
<keyword evidence="2" id="KW-1185">Reference proteome</keyword>
<reference evidence="1 2" key="1">
    <citation type="submission" date="2023-01" db="EMBL/GenBank/DDBJ databases">
        <authorList>
            <person name="Kreplak J."/>
        </authorList>
    </citation>
    <scope>NUCLEOTIDE SEQUENCE [LARGE SCALE GENOMIC DNA]</scope>
</reference>
<evidence type="ECO:0000313" key="2">
    <source>
        <dbReference type="Proteomes" id="UP001157006"/>
    </source>
</evidence>
<dbReference type="Proteomes" id="UP001157006">
    <property type="component" value="Chromosome 4"/>
</dbReference>
<sequence>MTYTSRTTASTNTPHPIQRHLFQIGDICCNNINIILIPCNRIFTRSIAEIDSEIEKRRRRRKNYEIRHVLKLLSRISISSLLKNRQCYSGRRENGESAVSERKLVNAKDAIKEEGRSVNSQIGEGRGRSLAALRLRDVLNHWGLNFLIN</sequence>